<gene>
    <name evidence="2" type="ORF">PAHAL_9G024600</name>
</gene>
<evidence type="ECO:0000313" key="2">
    <source>
        <dbReference type="EMBL" id="PVH30978.1"/>
    </source>
</evidence>
<accession>A0A2T8HZY5</accession>
<sequence length="99" mass="11724">MRLHHRQHCSLSNKQVALLLLISHANALRVHRRPPCRRPFPPRHPRRHRRFHRHLGDPAIGLALFSLYRMQAVSVRDLRDLACTLRLLPGDFVSCFYYI</sequence>
<dbReference type="EMBL" id="CM008054">
    <property type="protein sequence ID" value="PVH30978.1"/>
    <property type="molecule type" value="Genomic_DNA"/>
</dbReference>
<evidence type="ECO:0000256" key="1">
    <source>
        <dbReference type="SAM" id="SignalP"/>
    </source>
</evidence>
<protein>
    <submittedName>
        <fullName evidence="2">Uncharacterized protein</fullName>
    </submittedName>
</protein>
<organism evidence="2">
    <name type="scientific">Panicum hallii</name>
    <dbReference type="NCBI Taxonomy" id="206008"/>
    <lineage>
        <taxon>Eukaryota</taxon>
        <taxon>Viridiplantae</taxon>
        <taxon>Streptophyta</taxon>
        <taxon>Embryophyta</taxon>
        <taxon>Tracheophyta</taxon>
        <taxon>Spermatophyta</taxon>
        <taxon>Magnoliopsida</taxon>
        <taxon>Liliopsida</taxon>
        <taxon>Poales</taxon>
        <taxon>Poaceae</taxon>
        <taxon>PACMAD clade</taxon>
        <taxon>Panicoideae</taxon>
        <taxon>Panicodae</taxon>
        <taxon>Paniceae</taxon>
        <taxon>Panicinae</taxon>
        <taxon>Panicum</taxon>
        <taxon>Panicum sect. Panicum</taxon>
    </lineage>
</organism>
<name>A0A2T8HZY5_9POAL</name>
<proteinExistence type="predicted"/>
<dbReference type="Proteomes" id="UP000243499">
    <property type="component" value="Chromosome 9"/>
</dbReference>
<reference evidence="2" key="1">
    <citation type="submission" date="2018-04" db="EMBL/GenBank/DDBJ databases">
        <title>WGS assembly of Panicum hallii.</title>
        <authorList>
            <person name="Lovell J."/>
            <person name="Jenkins J."/>
            <person name="Lowry D."/>
            <person name="Mamidi S."/>
            <person name="Sreedasyam A."/>
            <person name="Weng X."/>
            <person name="Barry K."/>
            <person name="Bonette J."/>
            <person name="Campitelli B."/>
            <person name="Daum C."/>
            <person name="Gordon S."/>
            <person name="Gould B."/>
            <person name="Lipzen A."/>
            <person name="Macqueen A."/>
            <person name="Palacio-Mejia J."/>
            <person name="Plott C."/>
            <person name="Shakirov E."/>
            <person name="Shu S."/>
            <person name="Yoshinaga Y."/>
            <person name="Zane M."/>
            <person name="Rokhsar D."/>
            <person name="Grimwood J."/>
            <person name="Schmutz J."/>
            <person name="Juenger T."/>
        </authorList>
    </citation>
    <scope>NUCLEOTIDE SEQUENCE [LARGE SCALE GENOMIC DNA]</scope>
    <source>
        <strain evidence="2">FIL2</strain>
    </source>
</reference>
<dbReference type="Gramene" id="PVH30978">
    <property type="protein sequence ID" value="PVH30978"/>
    <property type="gene ID" value="PAHAL_9G024600"/>
</dbReference>
<feature type="chain" id="PRO_5015595405" evidence="1">
    <location>
        <begin position="28"/>
        <end position="99"/>
    </location>
</feature>
<keyword evidence="1" id="KW-0732">Signal</keyword>
<dbReference type="AlphaFoldDB" id="A0A2T8HZY5"/>
<feature type="signal peptide" evidence="1">
    <location>
        <begin position="1"/>
        <end position="27"/>
    </location>
</feature>